<dbReference type="InterPro" id="IPR001555">
    <property type="entry name" value="GART_AS"/>
</dbReference>
<evidence type="ECO:0000256" key="5">
    <source>
        <dbReference type="ARBA" id="ARBA00047664"/>
    </source>
</evidence>
<reference evidence="8 9" key="1">
    <citation type="submission" date="2016-10" db="EMBL/GenBank/DDBJ databases">
        <authorList>
            <person name="de Groot N.N."/>
        </authorList>
    </citation>
    <scope>NUCLEOTIDE SEQUENCE [LARGE SCALE GENOMIC DNA]</scope>
    <source>
        <strain evidence="8 9">CGMCC 4.5598</strain>
    </source>
</reference>
<evidence type="ECO:0000313" key="8">
    <source>
        <dbReference type="EMBL" id="SEU38155.1"/>
    </source>
</evidence>
<dbReference type="AlphaFoldDB" id="A0A1I0LDK1"/>
<keyword evidence="2 6" id="KW-0808">Transferase</keyword>
<dbReference type="PANTHER" id="PTHR43369">
    <property type="entry name" value="PHOSPHORIBOSYLGLYCINAMIDE FORMYLTRANSFERASE"/>
    <property type="match status" value="1"/>
</dbReference>
<dbReference type="Proteomes" id="UP000199361">
    <property type="component" value="Unassembled WGS sequence"/>
</dbReference>
<feature type="binding site" evidence="6">
    <location>
        <position position="68"/>
    </location>
    <ligand>
        <name>(6R)-10-formyltetrahydrofolate</name>
        <dbReference type="ChEBI" id="CHEBI:195366"/>
    </ligand>
</feature>
<comment type="similarity">
    <text evidence="4 6">Belongs to the GART family.</text>
</comment>
<evidence type="ECO:0000256" key="1">
    <source>
        <dbReference type="ARBA" id="ARBA00005054"/>
    </source>
</evidence>
<comment type="function">
    <text evidence="6">Catalyzes the transfer of a formyl group from 10-formyltetrahydrofolate to 5-phospho-ribosyl-glycinamide (GAR), producing 5-phospho-ribosyl-N-formylglycinamide (FGAR) and tetrahydrofolate.</text>
</comment>
<dbReference type="RefSeq" id="WP_218156069.1">
    <property type="nucleotide sequence ID" value="NZ_FOHX01000015.1"/>
</dbReference>
<keyword evidence="3 6" id="KW-0658">Purine biosynthesis</keyword>
<feature type="binding site" evidence="6">
    <location>
        <position position="108"/>
    </location>
    <ligand>
        <name>(6R)-10-formyltetrahydrofolate</name>
        <dbReference type="ChEBI" id="CHEBI:195366"/>
    </ligand>
</feature>
<feature type="site" description="Raises pKa of active site His" evidence="6">
    <location>
        <position position="146"/>
    </location>
</feature>
<name>A0A1I0LDK1_9ACTN</name>
<dbReference type="GO" id="GO:0005829">
    <property type="term" value="C:cytosol"/>
    <property type="evidence" value="ECO:0007669"/>
    <property type="project" value="TreeGrafter"/>
</dbReference>
<dbReference type="PANTHER" id="PTHR43369:SF2">
    <property type="entry name" value="PHOSPHORIBOSYLGLYCINAMIDE FORMYLTRANSFERASE"/>
    <property type="match status" value="1"/>
</dbReference>
<protein>
    <recommendedName>
        <fullName evidence="6">Phosphoribosylglycinamide formyltransferase</fullName>
        <ecNumber evidence="6">2.1.2.2</ecNumber>
    </recommendedName>
    <alternativeName>
        <fullName evidence="6">5'-phosphoribosylglycinamide transformylase</fullName>
    </alternativeName>
    <alternativeName>
        <fullName evidence="6">GAR transformylase</fullName>
        <shortName evidence="6">GART</shortName>
    </alternativeName>
</protein>
<feature type="domain" description="Formyl transferase N-terminal" evidence="7">
    <location>
        <begin position="6"/>
        <end position="182"/>
    </location>
</feature>
<evidence type="ECO:0000259" key="7">
    <source>
        <dbReference type="Pfam" id="PF00551"/>
    </source>
</evidence>
<sequence length="209" mass="21902">MSKAGRLVVLVSGSGTNLQALLDASADPAYGARVVAVGADREGIEGLARATRAQVPTFVEKLGEHPTRADWDAAIAARIAAYEPDLVVSAGFMKILGTPTLRAFPVLNTHPALLPSFPGAHGVRDALAHGVKVTGCTVMLADEGIDTGPIVAQEAVPVLPDDDEAVLHERIKTVERRLLVEIVGRMAREGWTVSGRTVRIGNQSGGEST</sequence>
<dbReference type="UniPathway" id="UPA00074">
    <property type="reaction ID" value="UER00126"/>
</dbReference>
<evidence type="ECO:0000256" key="3">
    <source>
        <dbReference type="ARBA" id="ARBA00022755"/>
    </source>
</evidence>
<comment type="pathway">
    <text evidence="1 6">Purine metabolism; IMP biosynthesis via de novo pathway; N(2)-formyl-N(1)-(5-phospho-D-ribosyl)glycinamide from N(1)-(5-phospho-D-ribosyl)glycinamide (10-formyl THF route): step 1/1.</text>
</comment>
<dbReference type="Pfam" id="PF00551">
    <property type="entry name" value="Formyl_trans_N"/>
    <property type="match status" value="1"/>
</dbReference>
<feature type="active site" description="Proton donor" evidence="6">
    <location>
        <position position="110"/>
    </location>
</feature>
<feature type="binding site" evidence="6">
    <location>
        <begin position="15"/>
        <end position="17"/>
    </location>
    <ligand>
        <name>N(1)-(5-phospho-beta-D-ribosyl)glycinamide</name>
        <dbReference type="ChEBI" id="CHEBI:143788"/>
    </ligand>
</feature>
<dbReference type="InterPro" id="IPR004607">
    <property type="entry name" value="GART"/>
</dbReference>
<evidence type="ECO:0000313" key="9">
    <source>
        <dbReference type="Proteomes" id="UP000199361"/>
    </source>
</evidence>
<feature type="binding site" evidence="6">
    <location>
        <begin position="93"/>
        <end position="96"/>
    </location>
    <ligand>
        <name>(6R)-10-formyltetrahydrofolate</name>
        <dbReference type="ChEBI" id="CHEBI:195366"/>
    </ligand>
</feature>
<dbReference type="GO" id="GO:0006189">
    <property type="term" value="P:'de novo' IMP biosynthetic process"/>
    <property type="evidence" value="ECO:0007669"/>
    <property type="project" value="UniProtKB-UniRule"/>
</dbReference>
<accession>A0A1I0LDK1</accession>
<dbReference type="CDD" id="cd08645">
    <property type="entry name" value="FMT_core_GART"/>
    <property type="match status" value="1"/>
</dbReference>
<proteinExistence type="inferred from homology"/>
<dbReference type="FunFam" id="3.40.50.170:FF:000008">
    <property type="entry name" value="Phosphoribosylglycinamide formyltransferase"/>
    <property type="match status" value="1"/>
</dbReference>
<dbReference type="EC" id="2.1.2.2" evidence="6"/>
<dbReference type="STRING" id="568860.SAMN05421811_115149"/>
<evidence type="ECO:0000256" key="4">
    <source>
        <dbReference type="ARBA" id="ARBA00038440"/>
    </source>
</evidence>
<dbReference type="GO" id="GO:0004644">
    <property type="term" value="F:phosphoribosylglycinamide formyltransferase activity"/>
    <property type="evidence" value="ECO:0007669"/>
    <property type="project" value="UniProtKB-UniRule"/>
</dbReference>
<evidence type="ECO:0000256" key="2">
    <source>
        <dbReference type="ARBA" id="ARBA00022679"/>
    </source>
</evidence>
<organism evidence="8 9">
    <name type="scientific">Nonomuraea wenchangensis</name>
    <dbReference type="NCBI Taxonomy" id="568860"/>
    <lineage>
        <taxon>Bacteria</taxon>
        <taxon>Bacillati</taxon>
        <taxon>Actinomycetota</taxon>
        <taxon>Actinomycetes</taxon>
        <taxon>Streptosporangiales</taxon>
        <taxon>Streptosporangiaceae</taxon>
        <taxon>Nonomuraea</taxon>
    </lineage>
</organism>
<dbReference type="Gene3D" id="3.40.50.170">
    <property type="entry name" value="Formyl transferase, N-terminal domain"/>
    <property type="match status" value="1"/>
</dbReference>
<dbReference type="InterPro" id="IPR036477">
    <property type="entry name" value="Formyl_transf_N_sf"/>
</dbReference>
<gene>
    <name evidence="6" type="primary">purN</name>
    <name evidence="8" type="ORF">SAMN05421811_115149</name>
</gene>
<keyword evidence="9" id="KW-1185">Reference proteome</keyword>
<dbReference type="PROSITE" id="PS00373">
    <property type="entry name" value="GART"/>
    <property type="match status" value="1"/>
</dbReference>
<dbReference type="InterPro" id="IPR002376">
    <property type="entry name" value="Formyl_transf_N"/>
</dbReference>
<dbReference type="NCBIfam" id="TIGR00639">
    <property type="entry name" value="PurN"/>
    <property type="match status" value="1"/>
</dbReference>
<comment type="catalytic activity">
    <reaction evidence="5 6">
        <text>N(1)-(5-phospho-beta-D-ribosyl)glycinamide + (6R)-10-formyltetrahydrofolate = N(2)-formyl-N(1)-(5-phospho-beta-D-ribosyl)glycinamide + (6S)-5,6,7,8-tetrahydrofolate + H(+)</text>
        <dbReference type="Rhea" id="RHEA:15053"/>
        <dbReference type="ChEBI" id="CHEBI:15378"/>
        <dbReference type="ChEBI" id="CHEBI:57453"/>
        <dbReference type="ChEBI" id="CHEBI:143788"/>
        <dbReference type="ChEBI" id="CHEBI:147286"/>
        <dbReference type="ChEBI" id="CHEBI:195366"/>
        <dbReference type="EC" id="2.1.2.2"/>
    </reaction>
</comment>
<dbReference type="SUPFAM" id="SSF53328">
    <property type="entry name" value="Formyltransferase"/>
    <property type="match status" value="1"/>
</dbReference>
<evidence type="ECO:0000256" key="6">
    <source>
        <dbReference type="HAMAP-Rule" id="MF_01930"/>
    </source>
</evidence>
<dbReference type="HAMAP" id="MF_01930">
    <property type="entry name" value="PurN"/>
    <property type="match status" value="1"/>
</dbReference>
<dbReference type="EMBL" id="FOHX01000015">
    <property type="protein sequence ID" value="SEU38155.1"/>
    <property type="molecule type" value="Genomic_DNA"/>
</dbReference>